<gene>
    <name evidence="3" type="ORF">KC19_3G195900</name>
</gene>
<name>A0A8T0IKD2_CERPU</name>
<keyword evidence="2" id="KW-0812">Transmembrane</keyword>
<protein>
    <submittedName>
        <fullName evidence="3">Uncharacterized protein</fullName>
    </submittedName>
</protein>
<feature type="compositionally biased region" description="Low complexity" evidence="1">
    <location>
        <begin position="196"/>
        <end position="217"/>
    </location>
</feature>
<dbReference type="PANTHER" id="PTHR35991">
    <property type="entry name" value="CA-RESPONSIVE PROTEIN"/>
    <property type="match status" value="1"/>
</dbReference>
<feature type="region of interest" description="Disordered" evidence="1">
    <location>
        <begin position="274"/>
        <end position="329"/>
    </location>
</feature>
<feature type="compositionally biased region" description="Basic and acidic residues" evidence="1">
    <location>
        <begin position="588"/>
        <end position="599"/>
    </location>
</feature>
<dbReference type="EMBL" id="CM026423">
    <property type="protein sequence ID" value="KAG0584244.1"/>
    <property type="molecule type" value="Genomic_DNA"/>
</dbReference>
<comment type="caution">
    <text evidence="3">The sequence shown here is derived from an EMBL/GenBank/DDBJ whole genome shotgun (WGS) entry which is preliminary data.</text>
</comment>
<dbReference type="PANTHER" id="PTHR35991:SF1">
    <property type="entry name" value="CA-RESPONSIVE PROTEIN"/>
    <property type="match status" value="1"/>
</dbReference>
<keyword evidence="2" id="KW-1133">Transmembrane helix</keyword>
<feature type="region of interest" description="Disordered" evidence="1">
    <location>
        <begin position="180"/>
        <end position="225"/>
    </location>
</feature>
<reference evidence="3" key="1">
    <citation type="submission" date="2020-06" db="EMBL/GenBank/DDBJ databases">
        <title>WGS assembly of Ceratodon purpureus strain R40.</title>
        <authorList>
            <person name="Carey S.B."/>
            <person name="Jenkins J."/>
            <person name="Shu S."/>
            <person name="Lovell J.T."/>
            <person name="Sreedasyam A."/>
            <person name="Maumus F."/>
            <person name="Tiley G.P."/>
            <person name="Fernandez-Pozo N."/>
            <person name="Barry K."/>
            <person name="Chen C."/>
            <person name="Wang M."/>
            <person name="Lipzen A."/>
            <person name="Daum C."/>
            <person name="Saski C.A."/>
            <person name="Payton A.C."/>
            <person name="Mcbreen J.C."/>
            <person name="Conrad R.E."/>
            <person name="Kollar L.M."/>
            <person name="Olsson S."/>
            <person name="Huttunen S."/>
            <person name="Landis J.B."/>
            <person name="Wickett N.J."/>
            <person name="Johnson M.G."/>
            <person name="Rensing S.A."/>
            <person name="Grimwood J."/>
            <person name="Schmutz J."/>
            <person name="Mcdaniel S.F."/>
        </authorList>
    </citation>
    <scope>NUCLEOTIDE SEQUENCE</scope>
    <source>
        <strain evidence="3">R40</strain>
    </source>
</reference>
<proteinExistence type="predicted"/>
<sequence>MWSHRYQAGGYEVGSEMPAWLFLTVAGGLFTGLLLAMLIGFYLIENNAGKYCVHKKQQQQQQQQQQSCTGVSESAQLCCVCGNVRNRKGQATKSSGLTEAVKPEGTIQPLVDGACGKLISSALRLWYLGSQSSQRPGIVKSLQESWLNARSFFKKVGKGETNFFKGGACPFPADSTIRSENVSAESPVSASVDEPGSGSKTTITTTITTTTSSQSSTAPESCGVLSSCDEKEPIKQLSQKRLVLEILMSSSGGEMPRATGVRLKMETNTCLDNLTNIAASPGGDDQTPQKRDDISTDSSSTSCGPIPSRKTSSCTSNCHSGSTTREPKSLCHVSKQGVNLREDGAVVTASQAVDASVHGAEVNAKAAGGSSDELECFDVRATGGTTRCGSVNNKMTTSGATTSTFSFSANATKSKVNSHCTSTSKSKSKGGCQPQQCSRLSSALPTATACSVNFAGQSLGTCKAPAGYQSLNNLSLDGLGSLRISLLDAGVKGKSVKECSKGVTADIASALAALNVDSIVGKGVSMGAGTTLGAMMTEPGKVGSSSGSCSKHSYAISLDEEIVGEGSGSEQGTNEGEEQQHIRLNRGQVRDEDFADEKKEKKKKKHRGRRHKGKPTSALGTGCPSTDTRESDKLSTDHCGTHSMVTSTEVELGCLCGTAKGGYHSSSCPYPFTCSGSMVQRKIKEQYDELVRSNAARTLTLAQVGRFTTCLVEAKLALQQKSETIQRRFIIAKSLLAKADKSSFDRLCGQIYGLENEQKKLEEDTVVYNRLQEQLKLSPAYLKMLEYGRAHFELQPNTGQLIEKIDSDVEELSFEELLAQEKKDSFWQKHGPARPFVQVS</sequence>
<feature type="compositionally biased region" description="Basic and acidic residues" evidence="1">
    <location>
        <begin position="627"/>
        <end position="638"/>
    </location>
</feature>
<keyword evidence="4" id="KW-1185">Reference proteome</keyword>
<feature type="transmembrane region" description="Helical" evidence="2">
    <location>
        <begin position="20"/>
        <end position="44"/>
    </location>
</feature>
<organism evidence="3 4">
    <name type="scientific">Ceratodon purpureus</name>
    <name type="common">Fire moss</name>
    <name type="synonym">Dicranum purpureum</name>
    <dbReference type="NCBI Taxonomy" id="3225"/>
    <lineage>
        <taxon>Eukaryota</taxon>
        <taxon>Viridiplantae</taxon>
        <taxon>Streptophyta</taxon>
        <taxon>Embryophyta</taxon>
        <taxon>Bryophyta</taxon>
        <taxon>Bryophytina</taxon>
        <taxon>Bryopsida</taxon>
        <taxon>Dicranidae</taxon>
        <taxon>Pseudoditrichales</taxon>
        <taxon>Ditrichaceae</taxon>
        <taxon>Ceratodon</taxon>
    </lineage>
</organism>
<dbReference type="Proteomes" id="UP000822688">
    <property type="component" value="Chromosome 3"/>
</dbReference>
<feature type="compositionally biased region" description="Polar residues" evidence="1">
    <location>
        <begin position="180"/>
        <end position="189"/>
    </location>
</feature>
<feature type="compositionally biased region" description="Basic residues" evidence="1">
    <location>
        <begin position="600"/>
        <end position="614"/>
    </location>
</feature>
<keyword evidence="2" id="KW-0472">Membrane</keyword>
<evidence type="ECO:0000256" key="2">
    <source>
        <dbReference type="SAM" id="Phobius"/>
    </source>
</evidence>
<feature type="compositionally biased region" description="Polar residues" evidence="1">
    <location>
        <begin position="309"/>
        <end position="324"/>
    </location>
</feature>
<evidence type="ECO:0000256" key="1">
    <source>
        <dbReference type="SAM" id="MobiDB-lite"/>
    </source>
</evidence>
<feature type="region of interest" description="Disordered" evidence="1">
    <location>
        <begin position="565"/>
        <end position="638"/>
    </location>
</feature>
<evidence type="ECO:0000313" key="3">
    <source>
        <dbReference type="EMBL" id="KAG0584244.1"/>
    </source>
</evidence>
<accession>A0A8T0IKD2</accession>
<evidence type="ECO:0000313" key="4">
    <source>
        <dbReference type="Proteomes" id="UP000822688"/>
    </source>
</evidence>
<dbReference type="AlphaFoldDB" id="A0A8T0IKD2"/>